<keyword evidence="3" id="KW-0349">Heme</keyword>
<evidence type="ECO:0000313" key="11">
    <source>
        <dbReference type="EMBL" id="KAB5538333.1"/>
    </source>
</evidence>
<dbReference type="Proteomes" id="UP000326939">
    <property type="component" value="Chromosome 10"/>
</dbReference>
<evidence type="ECO:0000256" key="1">
    <source>
        <dbReference type="ARBA" id="ARBA00004167"/>
    </source>
</evidence>
<evidence type="ECO:0000256" key="9">
    <source>
        <dbReference type="ARBA" id="ARBA00023033"/>
    </source>
</evidence>
<protein>
    <recommendedName>
        <fullName evidence="13">Cytochrome P450</fullName>
    </recommendedName>
</protein>
<proteinExistence type="inferred from homology"/>
<reference evidence="12" key="1">
    <citation type="journal article" date="2019" name="Gigascience">
        <title>De novo genome assembly of the endangered Acer yangbiense, a plant species with extremely small populations endemic to Yunnan Province, China.</title>
        <authorList>
            <person name="Yang J."/>
            <person name="Wariss H.M."/>
            <person name="Tao L."/>
            <person name="Zhang R."/>
            <person name="Yun Q."/>
            <person name="Hollingsworth P."/>
            <person name="Dao Z."/>
            <person name="Luo G."/>
            <person name="Guo H."/>
            <person name="Ma Y."/>
            <person name="Sun W."/>
        </authorList>
    </citation>
    <scope>NUCLEOTIDE SEQUENCE [LARGE SCALE GENOMIC DNA]</scope>
    <source>
        <strain evidence="12">cv. br00</strain>
    </source>
</reference>
<dbReference type="GO" id="GO:0016020">
    <property type="term" value="C:membrane"/>
    <property type="evidence" value="ECO:0007669"/>
    <property type="project" value="UniProtKB-SubCell"/>
</dbReference>
<dbReference type="AlphaFoldDB" id="A0A5N5L6F3"/>
<keyword evidence="12" id="KW-1185">Reference proteome</keyword>
<dbReference type="GO" id="GO:0020037">
    <property type="term" value="F:heme binding"/>
    <property type="evidence" value="ECO:0007669"/>
    <property type="project" value="InterPro"/>
</dbReference>
<dbReference type="InterPro" id="IPR001128">
    <property type="entry name" value="Cyt_P450"/>
</dbReference>
<keyword evidence="6" id="KW-1133">Transmembrane helix</keyword>
<dbReference type="PANTHER" id="PTHR24282">
    <property type="entry name" value="CYTOCHROME P450 FAMILY MEMBER"/>
    <property type="match status" value="1"/>
</dbReference>
<evidence type="ECO:0000256" key="10">
    <source>
        <dbReference type="ARBA" id="ARBA00023136"/>
    </source>
</evidence>
<evidence type="ECO:0000256" key="7">
    <source>
        <dbReference type="ARBA" id="ARBA00023002"/>
    </source>
</evidence>
<name>A0A5N5L6F3_9ROSI</name>
<comment type="caution">
    <text evidence="11">The sequence shown here is derived from an EMBL/GenBank/DDBJ whole genome shotgun (WGS) entry which is preliminary data.</text>
</comment>
<sequence length="140" mass="16308">MTAFGSSYLEEKNVFDKMKLSLIIQGNIYELGFPGISKLWRTEDEIEFEELVKGIHYSVMEIMKKREEKDENKRISLEDLVDERKTFYIAGQEPPSSLFAWIILLLAIHPDWKEEAKIFGQEKPNPDGIAKPKKSLNSYH</sequence>
<dbReference type="InterPro" id="IPR050665">
    <property type="entry name" value="Cytochrome_P450_Monooxygen"/>
</dbReference>
<keyword evidence="7" id="KW-0560">Oxidoreductase</keyword>
<evidence type="ECO:0000256" key="4">
    <source>
        <dbReference type="ARBA" id="ARBA00022692"/>
    </source>
</evidence>
<dbReference type="GO" id="GO:0004497">
    <property type="term" value="F:monooxygenase activity"/>
    <property type="evidence" value="ECO:0007669"/>
    <property type="project" value="UniProtKB-KW"/>
</dbReference>
<evidence type="ECO:0000256" key="3">
    <source>
        <dbReference type="ARBA" id="ARBA00022617"/>
    </source>
</evidence>
<gene>
    <name evidence="11" type="ORF">DKX38_015866</name>
</gene>
<organism evidence="11 12">
    <name type="scientific">Salix brachista</name>
    <dbReference type="NCBI Taxonomy" id="2182728"/>
    <lineage>
        <taxon>Eukaryota</taxon>
        <taxon>Viridiplantae</taxon>
        <taxon>Streptophyta</taxon>
        <taxon>Embryophyta</taxon>
        <taxon>Tracheophyta</taxon>
        <taxon>Spermatophyta</taxon>
        <taxon>Magnoliopsida</taxon>
        <taxon>eudicotyledons</taxon>
        <taxon>Gunneridae</taxon>
        <taxon>Pentapetalae</taxon>
        <taxon>rosids</taxon>
        <taxon>fabids</taxon>
        <taxon>Malpighiales</taxon>
        <taxon>Salicaceae</taxon>
        <taxon>Saliceae</taxon>
        <taxon>Salix</taxon>
    </lineage>
</organism>
<evidence type="ECO:0000256" key="6">
    <source>
        <dbReference type="ARBA" id="ARBA00022989"/>
    </source>
</evidence>
<dbReference type="SUPFAM" id="SSF48264">
    <property type="entry name" value="Cytochrome P450"/>
    <property type="match status" value="1"/>
</dbReference>
<accession>A0A5N5L6F3</accession>
<evidence type="ECO:0000256" key="5">
    <source>
        <dbReference type="ARBA" id="ARBA00022723"/>
    </source>
</evidence>
<keyword evidence="8" id="KW-0408">Iron</keyword>
<dbReference type="PANTHER" id="PTHR24282:SF20">
    <property type="entry name" value="CYTOCHROME P450 CYP749A22-LIKE"/>
    <property type="match status" value="1"/>
</dbReference>
<dbReference type="Gene3D" id="1.10.630.10">
    <property type="entry name" value="Cytochrome P450"/>
    <property type="match status" value="1"/>
</dbReference>
<keyword evidence="9" id="KW-0503">Monooxygenase</keyword>
<dbReference type="Pfam" id="PF00067">
    <property type="entry name" value="p450"/>
    <property type="match status" value="1"/>
</dbReference>
<evidence type="ECO:0000256" key="8">
    <source>
        <dbReference type="ARBA" id="ARBA00023004"/>
    </source>
</evidence>
<comment type="subcellular location">
    <subcellularLocation>
        <location evidence="1">Membrane</location>
        <topology evidence="1">Single-pass membrane protein</topology>
    </subcellularLocation>
</comment>
<keyword evidence="5" id="KW-0479">Metal-binding</keyword>
<dbReference type="InterPro" id="IPR036396">
    <property type="entry name" value="Cyt_P450_sf"/>
</dbReference>
<keyword evidence="10" id="KW-0472">Membrane</keyword>
<keyword evidence="4" id="KW-0812">Transmembrane</keyword>
<evidence type="ECO:0000256" key="2">
    <source>
        <dbReference type="ARBA" id="ARBA00010617"/>
    </source>
</evidence>
<evidence type="ECO:0008006" key="13">
    <source>
        <dbReference type="Google" id="ProtNLM"/>
    </source>
</evidence>
<comment type="similarity">
    <text evidence="2">Belongs to the cytochrome P450 family.</text>
</comment>
<dbReference type="GO" id="GO:0005506">
    <property type="term" value="F:iron ion binding"/>
    <property type="evidence" value="ECO:0007669"/>
    <property type="project" value="InterPro"/>
</dbReference>
<dbReference type="EMBL" id="VDCV01000010">
    <property type="protein sequence ID" value="KAB5538333.1"/>
    <property type="molecule type" value="Genomic_DNA"/>
</dbReference>
<dbReference type="GO" id="GO:0016705">
    <property type="term" value="F:oxidoreductase activity, acting on paired donors, with incorporation or reduction of molecular oxygen"/>
    <property type="evidence" value="ECO:0007669"/>
    <property type="project" value="InterPro"/>
</dbReference>
<evidence type="ECO:0000313" key="12">
    <source>
        <dbReference type="Proteomes" id="UP000326939"/>
    </source>
</evidence>